<evidence type="ECO:0000313" key="1">
    <source>
        <dbReference type="EMBL" id="GAG03249.1"/>
    </source>
</evidence>
<comment type="caution">
    <text evidence="1">The sequence shown here is derived from an EMBL/GenBank/DDBJ whole genome shotgun (WGS) entry which is preliminary data.</text>
</comment>
<protein>
    <submittedName>
        <fullName evidence="1">Uncharacterized protein</fullName>
    </submittedName>
</protein>
<sequence>MCQIVCQTCQQPIQDDNTVLEIREGFVENGEFTPESELGYYHSECYPINQPTEDK</sequence>
<name>X0UBR5_9ZZZZ</name>
<dbReference type="AlphaFoldDB" id="X0UBR5"/>
<reference evidence="1" key="1">
    <citation type="journal article" date="2014" name="Front. Microbiol.">
        <title>High frequency of phylogenetically diverse reductive dehalogenase-homologous genes in deep subseafloor sedimentary metagenomes.</title>
        <authorList>
            <person name="Kawai M."/>
            <person name="Futagami T."/>
            <person name="Toyoda A."/>
            <person name="Takaki Y."/>
            <person name="Nishi S."/>
            <person name="Hori S."/>
            <person name="Arai W."/>
            <person name="Tsubouchi T."/>
            <person name="Morono Y."/>
            <person name="Uchiyama I."/>
            <person name="Ito T."/>
            <person name="Fujiyama A."/>
            <person name="Inagaki F."/>
            <person name="Takami H."/>
        </authorList>
    </citation>
    <scope>NUCLEOTIDE SEQUENCE</scope>
    <source>
        <strain evidence="1">Expedition CK06-06</strain>
    </source>
</reference>
<organism evidence="1">
    <name type="scientific">marine sediment metagenome</name>
    <dbReference type="NCBI Taxonomy" id="412755"/>
    <lineage>
        <taxon>unclassified sequences</taxon>
        <taxon>metagenomes</taxon>
        <taxon>ecological metagenomes</taxon>
    </lineage>
</organism>
<accession>X0UBR5</accession>
<dbReference type="EMBL" id="BARS01024039">
    <property type="protein sequence ID" value="GAG03249.1"/>
    <property type="molecule type" value="Genomic_DNA"/>
</dbReference>
<gene>
    <name evidence="1" type="ORF">S01H1_38211</name>
</gene>
<proteinExistence type="predicted"/>